<evidence type="ECO:0000313" key="3">
    <source>
        <dbReference type="Proteomes" id="UP000807353"/>
    </source>
</evidence>
<dbReference type="OrthoDB" id="2669285at2759"/>
<evidence type="ECO:0000256" key="1">
    <source>
        <dbReference type="SAM" id="MobiDB-lite"/>
    </source>
</evidence>
<organism evidence="2 3">
    <name type="scientific">Collybia nuda</name>
    <dbReference type="NCBI Taxonomy" id="64659"/>
    <lineage>
        <taxon>Eukaryota</taxon>
        <taxon>Fungi</taxon>
        <taxon>Dikarya</taxon>
        <taxon>Basidiomycota</taxon>
        <taxon>Agaricomycotina</taxon>
        <taxon>Agaricomycetes</taxon>
        <taxon>Agaricomycetidae</taxon>
        <taxon>Agaricales</taxon>
        <taxon>Tricholomatineae</taxon>
        <taxon>Clitocybaceae</taxon>
        <taxon>Collybia</taxon>
    </lineage>
</organism>
<name>A0A9P5YB72_9AGAR</name>
<evidence type="ECO:0000313" key="2">
    <source>
        <dbReference type="EMBL" id="KAF9464495.1"/>
    </source>
</evidence>
<feature type="region of interest" description="Disordered" evidence="1">
    <location>
        <begin position="1"/>
        <end position="38"/>
    </location>
</feature>
<dbReference type="EMBL" id="MU150254">
    <property type="protein sequence ID" value="KAF9464495.1"/>
    <property type="molecule type" value="Genomic_DNA"/>
</dbReference>
<reference evidence="2" key="1">
    <citation type="submission" date="2020-11" db="EMBL/GenBank/DDBJ databases">
        <authorList>
            <consortium name="DOE Joint Genome Institute"/>
            <person name="Ahrendt S."/>
            <person name="Riley R."/>
            <person name="Andreopoulos W."/>
            <person name="Labutti K."/>
            <person name="Pangilinan J."/>
            <person name="Ruiz-Duenas F.J."/>
            <person name="Barrasa J.M."/>
            <person name="Sanchez-Garcia M."/>
            <person name="Camarero S."/>
            <person name="Miyauchi S."/>
            <person name="Serrano A."/>
            <person name="Linde D."/>
            <person name="Babiker R."/>
            <person name="Drula E."/>
            <person name="Ayuso-Fernandez I."/>
            <person name="Pacheco R."/>
            <person name="Padilla G."/>
            <person name="Ferreira P."/>
            <person name="Barriuso J."/>
            <person name="Kellner H."/>
            <person name="Castanera R."/>
            <person name="Alfaro M."/>
            <person name="Ramirez L."/>
            <person name="Pisabarro A.G."/>
            <person name="Kuo A."/>
            <person name="Tritt A."/>
            <person name="Lipzen A."/>
            <person name="He G."/>
            <person name="Yan M."/>
            <person name="Ng V."/>
            <person name="Cullen D."/>
            <person name="Martin F."/>
            <person name="Rosso M.-N."/>
            <person name="Henrissat B."/>
            <person name="Hibbett D."/>
            <person name="Martinez A.T."/>
            <person name="Grigoriev I.V."/>
        </authorList>
    </citation>
    <scope>NUCLEOTIDE SEQUENCE</scope>
    <source>
        <strain evidence="2">CBS 247.69</strain>
    </source>
</reference>
<dbReference type="AlphaFoldDB" id="A0A9P5YB72"/>
<dbReference type="Proteomes" id="UP000807353">
    <property type="component" value="Unassembled WGS sequence"/>
</dbReference>
<comment type="caution">
    <text evidence="2">The sequence shown here is derived from an EMBL/GenBank/DDBJ whole genome shotgun (WGS) entry which is preliminary data.</text>
</comment>
<proteinExistence type="predicted"/>
<keyword evidence="3" id="KW-1185">Reference proteome</keyword>
<gene>
    <name evidence="2" type="ORF">BDZ94DRAFT_1308005</name>
</gene>
<sequence length="109" mass="11805">MSSPLTSPLAGSSRQFGTPVPPSANLRNRYDNSVPSQLTDEASLTASFPGSAYIVANRLNEAPRSTFRTVFAASTNISGRKLAVRSDPSLLTCFDPLDKELYDLWAPKK</sequence>
<protein>
    <submittedName>
        <fullName evidence="2">Uncharacterized protein</fullName>
    </submittedName>
</protein>
<accession>A0A9P5YB72</accession>
<feature type="compositionally biased region" description="Polar residues" evidence="1">
    <location>
        <begin position="1"/>
        <end position="16"/>
    </location>
</feature>